<evidence type="ECO:0000313" key="3">
    <source>
        <dbReference type="Proteomes" id="UP001157887"/>
    </source>
</evidence>
<feature type="signal peptide" evidence="1">
    <location>
        <begin position="1"/>
        <end position="25"/>
    </location>
</feature>
<dbReference type="Proteomes" id="UP001157887">
    <property type="component" value="Unassembled WGS sequence"/>
</dbReference>
<dbReference type="EMBL" id="JAOECG010000007">
    <property type="protein sequence ID" value="MDG9786956.1"/>
    <property type="molecule type" value="Genomic_DNA"/>
</dbReference>
<sequence length="1315" mass="141435">MKNFNQKLFSATVSMLMTVTICQVATTQASDIDIYRPATTGQTRIMFVLDTSASMKASFAKYACDAPVADDLVTVSSTGENSGTIPSYTRYYCTVNSITEEISPKFYNYKSQTTSIPKTYKCQNNVTKATNCTDMVEASLGAYECLEESGNITYYFNTNDSQNRCNKGTKTYVFRTVTTNSTNYYKCNSPYKQQSDCPTVSPLTSQPTGASTLLEATGGFNYYGAAAQTQNKKFYDRITRLKDGMFTVLQGLNGTPQLGNDIVAGLTRFTGGTGGASAGRTGLVLVPSRRLDADASATAGCTGKTQRNCLLDKIKDLDGTDYTPTGRAYAIGARSLLNTIGTDTSICNGNGIYALTDGGPSATTDTNPATEMANTISGFTCPSTWNTDVANINSTFEFKSKVTGANSDNEGVWRCIAKFNNALLEGATSRPKIKTAVVGFGKFYEGLNAYTGHEKNKNGPLTSSNIDVQNILNSYSNISNNYAGTTGGASRADIANTALWGIYGRGGWYAASEPAQVADSILKFVDTVKPTFDPIVTGSPTIPVDALNPIQLQPYGYYATFVPKPQDNMQLWLGNLNKYHIYNGELYDNDKLIQLIQENGLINSAASGIWGAAGMLGKLPLGTFTDPDKNTKSANRVVFTNREMSGTSAIESNSLQQVTLETLFDVNAEKAKFKNDPDKRYWLNILGYQIDATTDISSLTLDTLPTAQQRQMGAVMHSKPILLTQEGKVVATKVSGSATPAITTTGREDYLLFGSNQGMLHVVDIISGKEKFAFVPHEMMNNQKLGFLSEGNTDLGKDHLYYGIDGAWTAYTQYVSKTDGTLTVKSSDRKDYDGNDLNQAGLQWVYGGLRMGGRGYYGLDLSNINAPSLKFHINPMGTGSAEDPTGYMGKSWSKPTIAWVNWGGTRKLVMFVGGGYDDNGEVQCGDSSDATSNPNLSTYDSLNKYNNKGYECPKYNQTNQKGAGVYMFDAGDGSLLWWGSANAASTTSATTNSGVIATKADDLKYSVVSQINAVDRNSDGLVDHLFFGDLGGQAFRVDLNNNATTTGAFAKRVVPLYKGHLANGLSPRFYEMPSFSVHGGGVNGLFGVVALSSGNRSSPLAGTNTVKVAGVDQIVTTPTANDGVYVIYDNDVARTDLYSEITLRTSNVSLPAVTFGQLKAGITQTSGSGVSLAYRGGWNYKFSAEAAGKYKGMNEIYALDGMLYVNVYNKDGTGVTGSCGAGVIGNSELYQFCLPTGRCSFYDNNTSVPNSSVLGVGIIGTGLGQGYSNKGNETGLIIKKDTANHCDNVANKNKPECQLFDNSSKLKQMRWYETQ</sequence>
<comment type="caution">
    <text evidence="2">The sequence shown here is derived from an EMBL/GenBank/DDBJ whole genome shotgun (WGS) entry which is preliminary data.</text>
</comment>
<feature type="chain" id="PRO_5043364154" evidence="1">
    <location>
        <begin position="26"/>
        <end position="1315"/>
    </location>
</feature>
<reference evidence="2" key="1">
    <citation type="submission" date="2022-09" db="EMBL/GenBank/DDBJ databases">
        <title>Intensive care unit water sources are persistently colonized with multi-drug resistant bacteria and are the site of extensive horizontal gene transfer of antibiotic resistance genes.</title>
        <authorList>
            <person name="Diorio-Toth L."/>
        </authorList>
    </citation>
    <scope>NUCLEOTIDE SEQUENCE</scope>
    <source>
        <strain evidence="2">GD04065</strain>
    </source>
</reference>
<evidence type="ECO:0000256" key="1">
    <source>
        <dbReference type="SAM" id="SignalP"/>
    </source>
</evidence>
<dbReference type="RefSeq" id="WP_270428367.1">
    <property type="nucleotide sequence ID" value="NZ_JAOECG010000007.1"/>
</dbReference>
<evidence type="ECO:0000313" key="2">
    <source>
        <dbReference type="EMBL" id="MDG9786956.1"/>
    </source>
</evidence>
<proteinExistence type="predicted"/>
<gene>
    <name evidence="2" type="ORF">N7566_08150</name>
</gene>
<protein>
    <submittedName>
        <fullName evidence="2">PilC/PilY family type IV pilus protein</fullName>
    </submittedName>
</protein>
<accession>A0AAW6RRD7</accession>
<organism evidence="2 3">
    <name type="scientific">Acinetobacter johnsonii</name>
    <dbReference type="NCBI Taxonomy" id="40214"/>
    <lineage>
        <taxon>Bacteria</taxon>
        <taxon>Pseudomonadati</taxon>
        <taxon>Pseudomonadota</taxon>
        <taxon>Gammaproteobacteria</taxon>
        <taxon>Moraxellales</taxon>
        <taxon>Moraxellaceae</taxon>
        <taxon>Acinetobacter</taxon>
    </lineage>
</organism>
<keyword evidence="1" id="KW-0732">Signal</keyword>
<name>A0AAW6RRD7_ACIJO</name>